<dbReference type="GO" id="GO:0019556">
    <property type="term" value="P:L-histidine catabolic process to glutamate and formamide"/>
    <property type="evidence" value="ECO:0007669"/>
    <property type="project" value="UniProtKB-UniPathway"/>
</dbReference>
<evidence type="ECO:0000256" key="2">
    <source>
        <dbReference type="ARBA" id="ARBA00023027"/>
    </source>
</evidence>
<dbReference type="Proteomes" id="UP000184016">
    <property type="component" value="Unassembled WGS sequence"/>
</dbReference>
<evidence type="ECO:0000259" key="5">
    <source>
        <dbReference type="Pfam" id="PF01175"/>
    </source>
</evidence>
<feature type="domain" description="Urocanase Rossmann-like" evidence="5">
    <location>
        <begin position="128"/>
        <end position="333"/>
    </location>
</feature>
<protein>
    <recommendedName>
        <fullName evidence="4">Urocanate hydratase</fullName>
        <ecNumber evidence="4">4.2.1.49</ecNumber>
    </recommendedName>
</protein>
<dbReference type="GO" id="GO:0016153">
    <property type="term" value="F:urocanate hydratase activity"/>
    <property type="evidence" value="ECO:0007669"/>
    <property type="project" value="UniProtKB-UniRule"/>
</dbReference>
<reference evidence="9" key="1">
    <citation type="submission" date="2016-11" db="EMBL/GenBank/DDBJ databases">
        <authorList>
            <person name="Varghese N."/>
            <person name="Submissions S."/>
        </authorList>
    </citation>
    <scope>NUCLEOTIDE SEQUENCE [LARGE SCALE GENOMIC DNA]</scope>
    <source>
        <strain evidence="9">USBA-503</strain>
    </source>
</reference>
<evidence type="ECO:0000256" key="3">
    <source>
        <dbReference type="ARBA" id="ARBA00023239"/>
    </source>
</evidence>
<evidence type="ECO:0000259" key="6">
    <source>
        <dbReference type="Pfam" id="PF17391"/>
    </source>
</evidence>
<evidence type="ECO:0000259" key="7">
    <source>
        <dbReference type="Pfam" id="PF17392"/>
    </source>
</evidence>
<dbReference type="Gene3D" id="3.40.50.10730">
    <property type="entry name" value="Urocanase like domains"/>
    <property type="match status" value="1"/>
</dbReference>
<dbReference type="InterPro" id="IPR035400">
    <property type="entry name" value="Urocanase_N"/>
</dbReference>
<dbReference type="Pfam" id="PF17392">
    <property type="entry name" value="Urocanase_C"/>
    <property type="match status" value="1"/>
</dbReference>
<dbReference type="InterPro" id="IPR038364">
    <property type="entry name" value="Urocanase_central_sf"/>
</dbReference>
<dbReference type="GO" id="GO:0019557">
    <property type="term" value="P:L-histidine catabolic process to glutamate and formate"/>
    <property type="evidence" value="ECO:0007669"/>
    <property type="project" value="UniProtKB-UniPathway"/>
</dbReference>
<dbReference type="InterPro" id="IPR023637">
    <property type="entry name" value="Urocanase-like"/>
</dbReference>
<name>A0A1M6SQ95_9BACL</name>
<dbReference type="EC" id="4.2.1.49" evidence="4"/>
<dbReference type="EMBL" id="FRAF01000014">
    <property type="protein sequence ID" value="SHK46912.1"/>
    <property type="molecule type" value="Genomic_DNA"/>
</dbReference>
<feature type="domain" description="Urocanase N-terminal" evidence="6">
    <location>
        <begin position="3"/>
        <end position="124"/>
    </location>
</feature>
<feature type="domain" description="Urocanase C-terminal" evidence="7">
    <location>
        <begin position="341"/>
        <end position="525"/>
    </location>
</feature>
<accession>A0A1M6SQ95</accession>
<organism evidence="8 9">
    <name type="scientific">Alicyclobacillus tolerans</name>
    <dbReference type="NCBI Taxonomy" id="90970"/>
    <lineage>
        <taxon>Bacteria</taxon>
        <taxon>Bacillati</taxon>
        <taxon>Bacillota</taxon>
        <taxon>Bacilli</taxon>
        <taxon>Bacillales</taxon>
        <taxon>Alicyclobacillaceae</taxon>
        <taxon>Alicyclobacillus</taxon>
    </lineage>
</organism>
<dbReference type="UniPathway" id="UPA00379">
    <property type="reaction ID" value="UER00550"/>
</dbReference>
<dbReference type="NCBIfam" id="NF003820">
    <property type="entry name" value="PRK05414.1"/>
    <property type="match status" value="1"/>
</dbReference>
<keyword evidence="9" id="KW-1185">Reference proteome</keyword>
<dbReference type="SUPFAM" id="SSF111326">
    <property type="entry name" value="Urocanase"/>
    <property type="match status" value="1"/>
</dbReference>
<dbReference type="RefSeq" id="WP_238413652.1">
    <property type="nucleotide sequence ID" value="NZ_FRAF01000014.1"/>
</dbReference>
<dbReference type="Gene3D" id="3.40.1770.10">
    <property type="entry name" value="Urocanase superfamily"/>
    <property type="match status" value="1"/>
</dbReference>
<evidence type="ECO:0000256" key="1">
    <source>
        <dbReference type="ARBA" id="ARBA00001911"/>
    </source>
</evidence>
<dbReference type="PIRSF" id="PIRSF001423">
    <property type="entry name" value="Urocanate_hydrat"/>
    <property type="match status" value="1"/>
</dbReference>
<evidence type="ECO:0000256" key="4">
    <source>
        <dbReference type="NCBIfam" id="TIGR01228"/>
    </source>
</evidence>
<dbReference type="AlphaFoldDB" id="A0A1M6SQ95"/>
<dbReference type="PANTHER" id="PTHR12216:SF4">
    <property type="entry name" value="UROCANATE HYDRATASE"/>
    <property type="match status" value="1"/>
</dbReference>
<evidence type="ECO:0000313" key="9">
    <source>
        <dbReference type="Proteomes" id="UP000184016"/>
    </source>
</evidence>
<dbReference type="STRING" id="1830138.SAMN05443507_11456"/>
<gene>
    <name evidence="8" type="ORF">SAMN05443507_11456</name>
</gene>
<dbReference type="InterPro" id="IPR035401">
    <property type="entry name" value="Urocanase_C"/>
</dbReference>
<dbReference type="InterPro" id="IPR036190">
    <property type="entry name" value="Urocanase_sf"/>
</dbReference>
<evidence type="ECO:0000313" key="8">
    <source>
        <dbReference type="EMBL" id="SHK46912.1"/>
    </source>
</evidence>
<keyword evidence="2" id="KW-0520">NAD</keyword>
<dbReference type="Pfam" id="PF01175">
    <property type="entry name" value="Urocanase"/>
    <property type="match status" value="1"/>
</dbReference>
<keyword evidence="3" id="KW-0456">Lyase</keyword>
<dbReference type="NCBIfam" id="TIGR01228">
    <property type="entry name" value="hutU"/>
    <property type="match status" value="1"/>
</dbReference>
<dbReference type="PANTHER" id="PTHR12216">
    <property type="entry name" value="UROCANATE HYDRATASE"/>
    <property type="match status" value="1"/>
</dbReference>
<sequence length="537" mass="59212">MSYRMQPTHCQGWPQEGLYRLLENVLSPAVAENPYEWTVYGTGRAIRNKAALLETQNLLADLREDETLLIQSGQPVAVFATHPMAPRVLISNGMLVPKWANWDHHYQLEQKGLLMYGQSTAASWAYIGAQGILQNTYETLREVAESWGGTLLGKWVLTSGLGGMGCAQPLAVKMNGGVAIVAEVSAEQIQRRLDTGYIDVATNSIENALQMAQAACRKKYPLSIGLLGHAGTIYDSIANRGMVPDIVTDQTPAHDLLRGYIPDECSVSEALRLRTENPSHYLTLSAQSVVRHTAAMLRFAKMGSIIFEYGNHLRAAAKEAGLEQAVNIPSFITLFARQRLSRGDGPLRFIALSGKAQDIFQLDAALLKHYPHNQRMTHWLHYAQENVHFQGLPARSVWLTYEEREQLCEWLPEYLNQQPPEAPLAITRDHFAGSTMASPHRETETMPDGSDAVADWPILNSLLMTASGATMVTVQQGGGVGVGQSLHSGMTLVLHSTEDLPTRLQRVLMGEAKLGVLRYQNAGYPPQPKRKGKDGVI</sequence>
<proteinExistence type="predicted"/>
<dbReference type="InterPro" id="IPR035085">
    <property type="entry name" value="Urocanase_Rossmann-like"/>
</dbReference>
<dbReference type="Pfam" id="PF17391">
    <property type="entry name" value="Urocanase_N"/>
    <property type="match status" value="1"/>
</dbReference>
<comment type="cofactor">
    <cofactor evidence="1">
        <name>NAD(+)</name>
        <dbReference type="ChEBI" id="CHEBI:57540"/>
    </cofactor>
</comment>